<name>A0ABV8JZD3_9BACL</name>
<evidence type="ECO:0008006" key="3">
    <source>
        <dbReference type="Google" id="ProtNLM"/>
    </source>
</evidence>
<protein>
    <recommendedName>
        <fullName evidence="3">Tetratricopeptide repeat protein</fullName>
    </recommendedName>
</protein>
<organism evidence="1 2">
    <name type="scientific">Paenibacillus xanthanilyticus</name>
    <dbReference type="NCBI Taxonomy" id="1783531"/>
    <lineage>
        <taxon>Bacteria</taxon>
        <taxon>Bacillati</taxon>
        <taxon>Bacillota</taxon>
        <taxon>Bacilli</taxon>
        <taxon>Bacillales</taxon>
        <taxon>Paenibacillaceae</taxon>
        <taxon>Paenibacillus</taxon>
    </lineage>
</organism>
<proteinExistence type="predicted"/>
<dbReference type="RefSeq" id="WP_377717683.1">
    <property type="nucleotide sequence ID" value="NZ_JBHSAM010000014.1"/>
</dbReference>
<sequence>MARNPEKDHSFEDVIYAGGLLAQGKYAEARKLLLASVQADDSHRFVGNLLAAELLLTDGFDSAIALAELHPQHAFGQITPKWLKQIRDMKEEAIGKSDYQTHLRQAIEWHYGGNEAKLKSWQDESNEKAMIGFLRMLKEVY</sequence>
<evidence type="ECO:0000313" key="2">
    <source>
        <dbReference type="Proteomes" id="UP001595715"/>
    </source>
</evidence>
<dbReference type="EMBL" id="JBHSAM010000014">
    <property type="protein sequence ID" value="MFC4098991.1"/>
    <property type="molecule type" value="Genomic_DNA"/>
</dbReference>
<gene>
    <name evidence="1" type="ORF">ACFOZ8_04900</name>
</gene>
<dbReference type="Proteomes" id="UP001595715">
    <property type="component" value="Unassembled WGS sequence"/>
</dbReference>
<comment type="caution">
    <text evidence="1">The sequence shown here is derived from an EMBL/GenBank/DDBJ whole genome shotgun (WGS) entry which is preliminary data.</text>
</comment>
<accession>A0ABV8JZD3</accession>
<evidence type="ECO:0000313" key="1">
    <source>
        <dbReference type="EMBL" id="MFC4098991.1"/>
    </source>
</evidence>
<keyword evidence="2" id="KW-1185">Reference proteome</keyword>
<reference evidence="2" key="1">
    <citation type="journal article" date="2019" name="Int. J. Syst. Evol. Microbiol.">
        <title>The Global Catalogue of Microorganisms (GCM) 10K type strain sequencing project: providing services to taxonomists for standard genome sequencing and annotation.</title>
        <authorList>
            <consortium name="The Broad Institute Genomics Platform"/>
            <consortium name="The Broad Institute Genome Sequencing Center for Infectious Disease"/>
            <person name="Wu L."/>
            <person name="Ma J."/>
        </authorList>
    </citation>
    <scope>NUCLEOTIDE SEQUENCE [LARGE SCALE GENOMIC DNA]</scope>
    <source>
        <strain evidence="2">IBRC-M 10987</strain>
    </source>
</reference>